<dbReference type="Pfam" id="PF10134">
    <property type="entry name" value="RPA"/>
    <property type="match status" value="1"/>
</dbReference>
<reference evidence="2 3" key="1">
    <citation type="submission" date="2018-12" db="EMBL/GenBank/DDBJ databases">
        <authorList>
            <person name="Toschakov S.V."/>
        </authorList>
    </citation>
    <scope>NUCLEOTIDE SEQUENCE [LARGE SCALE GENOMIC DNA]</scope>
    <source>
        <strain evidence="2 3">GM2012</strain>
    </source>
</reference>
<feature type="region of interest" description="Disordered" evidence="1">
    <location>
        <begin position="1"/>
        <end position="22"/>
    </location>
</feature>
<evidence type="ECO:0000256" key="1">
    <source>
        <dbReference type="SAM" id="MobiDB-lite"/>
    </source>
</evidence>
<dbReference type="RefSeq" id="WP_126727420.1">
    <property type="nucleotide sequence ID" value="NZ_RYZH01000052.1"/>
</dbReference>
<dbReference type="AlphaFoldDB" id="A0A432MEU4"/>
<accession>A0A432MEU4</accession>
<proteinExistence type="predicted"/>
<name>A0A432MEU4_9BACT</name>
<dbReference type="OrthoDB" id="9774004at2"/>
<comment type="caution">
    <text evidence="2">The sequence shown here is derived from an EMBL/GenBank/DDBJ whole genome shotgun (WGS) entry which is preliminary data.</text>
</comment>
<evidence type="ECO:0008006" key="4">
    <source>
        <dbReference type="Google" id="ProtNLM"/>
    </source>
</evidence>
<protein>
    <recommendedName>
        <fullName evidence="4">RepB family plasmid replication initiator protein</fullName>
    </recommendedName>
</protein>
<feature type="compositionally biased region" description="Basic and acidic residues" evidence="1">
    <location>
        <begin position="1"/>
        <end position="10"/>
    </location>
</feature>
<sequence length="490" mass="56238">MRDEAREKPGDPPVGDPGIGGRDEMNIAEFPITLLADRAPKGQRRIEYADRIFDPGTGREIDRRLVISAPEEYGLPTAIDDDVILALIQLTRRQNGFARPEVHFTRLQLIDLLGWPDKGRSYDRIAASLDRWASTYLKYENAWWDNEGRRWTSGGFHIIDSYKLGDGRAPGGRASRCRVVWGREFFKSCQAGYLKGLDYDLYIRLTSHPARRMYRFLDKRFYHKPEWEFELRDFAFEHVGLSRTYRDAGKIKEKLRRGIEELEQVGFLEPLPPEERFVKQGRRWVIRMARAREGTTEEPPPEVGSDPMVQVLVDRGVTVSSAVELVARHSPEAISRQVEAFDWLVSREDRRIRLSPAGYLVESIRKDFAPPRGFASRADREARRQQVEDLFSQAHQERLRERERVARENADREAVARFWDALGPEERSRIDEQALAAADTEVAASYRTMTPASLKAVFFRDTIRDPYILGLIREGRPSGEEPPSGGGPPS</sequence>
<dbReference type="InterPro" id="IPR018777">
    <property type="entry name" value="Replication_initiator_prot_A"/>
</dbReference>
<dbReference type="Proteomes" id="UP000280296">
    <property type="component" value="Unassembled WGS sequence"/>
</dbReference>
<evidence type="ECO:0000313" key="3">
    <source>
        <dbReference type="Proteomes" id="UP000280296"/>
    </source>
</evidence>
<gene>
    <name evidence="2" type="ORF">TsocGM_20980</name>
</gene>
<dbReference type="EMBL" id="RYZH01000052">
    <property type="protein sequence ID" value="RUL84201.1"/>
    <property type="molecule type" value="Genomic_DNA"/>
</dbReference>
<keyword evidence="3" id="KW-1185">Reference proteome</keyword>
<evidence type="ECO:0000313" key="2">
    <source>
        <dbReference type="EMBL" id="RUL84201.1"/>
    </source>
</evidence>
<reference evidence="2 3" key="2">
    <citation type="submission" date="2019-01" db="EMBL/GenBank/DDBJ databases">
        <title>Tautonia sociabilis, a novel thermotolerant planctomycete of Isosphaeraceae family, isolated from a 4000 m deep subterranean habitat.</title>
        <authorList>
            <person name="Kovaleva O.L."/>
            <person name="Elcheninov A.G."/>
            <person name="Van Heerden E."/>
            <person name="Toshchakov S.V."/>
            <person name="Novikov A."/>
            <person name="Bonch-Osmolovskaya E.A."/>
            <person name="Kublanov I.V."/>
        </authorList>
    </citation>
    <scope>NUCLEOTIDE SEQUENCE [LARGE SCALE GENOMIC DNA]</scope>
    <source>
        <strain evidence="2 3">GM2012</strain>
    </source>
</reference>
<organism evidence="2 3">
    <name type="scientific">Tautonia sociabilis</name>
    <dbReference type="NCBI Taxonomy" id="2080755"/>
    <lineage>
        <taxon>Bacteria</taxon>
        <taxon>Pseudomonadati</taxon>
        <taxon>Planctomycetota</taxon>
        <taxon>Planctomycetia</taxon>
        <taxon>Isosphaerales</taxon>
        <taxon>Isosphaeraceae</taxon>
        <taxon>Tautonia</taxon>
    </lineage>
</organism>